<keyword evidence="1" id="KW-0812">Transmembrane</keyword>
<protein>
    <submittedName>
        <fullName evidence="2">DUF368 domain-containing protein</fullName>
    </submittedName>
</protein>
<feature type="transmembrane region" description="Helical" evidence="1">
    <location>
        <begin position="124"/>
        <end position="144"/>
    </location>
</feature>
<dbReference type="Proteomes" id="UP000252147">
    <property type="component" value="Unassembled WGS sequence"/>
</dbReference>
<evidence type="ECO:0000313" key="3">
    <source>
        <dbReference type="Proteomes" id="UP000252147"/>
    </source>
</evidence>
<dbReference type="PANTHER" id="PTHR37308:SF1">
    <property type="entry name" value="POLYPRENYL-PHOSPHATE TRANSPORTER"/>
    <property type="match status" value="1"/>
</dbReference>
<keyword evidence="1" id="KW-1133">Transmembrane helix</keyword>
<evidence type="ECO:0000313" key="2">
    <source>
        <dbReference type="EMBL" id="RCL38762.1"/>
    </source>
</evidence>
<name>A0A368BPJ1_9GAMM</name>
<comment type="caution">
    <text evidence="2">The sequence shown here is derived from an EMBL/GenBank/DDBJ whole genome shotgun (WGS) entry which is preliminary data.</text>
</comment>
<proteinExistence type="predicted"/>
<feature type="transmembrane region" description="Helical" evidence="1">
    <location>
        <begin position="150"/>
        <end position="175"/>
    </location>
</feature>
<dbReference type="InterPro" id="IPR007163">
    <property type="entry name" value="VCA0040-like"/>
</dbReference>
<evidence type="ECO:0000256" key="1">
    <source>
        <dbReference type="SAM" id="Phobius"/>
    </source>
</evidence>
<feature type="transmembrane region" description="Helical" evidence="1">
    <location>
        <begin position="224"/>
        <end position="243"/>
    </location>
</feature>
<dbReference type="PANTHER" id="PTHR37308">
    <property type="entry name" value="INTEGRAL MEMBRANE PROTEIN"/>
    <property type="match status" value="1"/>
</dbReference>
<feature type="transmembrane region" description="Helical" evidence="1">
    <location>
        <begin position="182"/>
        <end position="204"/>
    </location>
</feature>
<dbReference type="Pfam" id="PF04018">
    <property type="entry name" value="VCA0040-like"/>
    <property type="match status" value="1"/>
</dbReference>
<dbReference type="AlphaFoldDB" id="A0A368BPJ1"/>
<gene>
    <name evidence="2" type="ORF">DBW97_01755</name>
</gene>
<sequence>MCKVFYNLLAGFCMGLAEITPGISGATIAGIFNVYKDFLASLSSFNPQLFKKGFRQFIANLNLSFLAPLLIGMLVAIVLAANVINYLIVGFLYELKVFLSLLMVFAVVKNLFFDHEFKKIKNFFFSFLIGILVASFVAFTLVTLDFSNSFLLIVAGFLGFSAFIMPGISGSLVFLILGAYQLIILAIVALDILALLPVLLGMLLSFLLLPKAIVERFEENSERTIMFFSGLIFGSIPAVWLHLHA</sequence>
<feature type="transmembrane region" description="Helical" evidence="1">
    <location>
        <begin position="57"/>
        <end position="80"/>
    </location>
</feature>
<organism evidence="2 3">
    <name type="scientific">SAR86 cluster bacterium</name>
    <dbReference type="NCBI Taxonomy" id="2030880"/>
    <lineage>
        <taxon>Bacteria</taxon>
        <taxon>Pseudomonadati</taxon>
        <taxon>Pseudomonadota</taxon>
        <taxon>Gammaproteobacteria</taxon>
        <taxon>SAR86 cluster</taxon>
    </lineage>
</organism>
<accession>A0A368BPJ1</accession>
<reference evidence="2 3" key="1">
    <citation type="journal article" date="2018" name="Microbiome">
        <title>Fine metagenomic profile of the Mediterranean stratified and mixed water columns revealed by assembly and recruitment.</title>
        <authorList>
            <person name="Haro-Moreno J.M."/>
            <person name="Lopez-Perez M."/>
            <person name="De La Torre J.R."/>
            <person name="Picazo A."/>
            <person name="Camacho A."/>
            <person name="Rodriguez-Valera F."/>
        </authorList>
    </citation>
    <scope>NUCLEOTIDE SEQUENCE [LARGE SCALE GENOMIC DNA]</scope>
    <source>
        <strain evidence="2">MED-G83</strain>
    </source>
</reference>
<keyword evidence="1" id="KW-0472">Membrane</keyword>
<feature type="transmembrane region" description="Helical" evidence="1">
    <location>
        <begin position="86"/>
        <end position="112"/>
    </location>
</feature>
<dbReference type="EMBL" id="QOPD01000002">
    <property type="protein sequence ID" value="RCL38762.1"/>
    <property type="molecule type" value="Genomic_DNA"/>
</dbReference>